<evidence type="ECO:0000256" key="1">
    <source>
        <dbReference type="ARBA" id="ARBA00004173"/>
    </source>
</evidence>
<accession>A0A3B1DHI1</accession>
<dbReference type="EMBL" id="UOGJ01000056">
    <property type="protein sequence ID" value="VAX35468.1"/>
    <property type="molecule type" value="Genomic_DNA"/>
</dbReference>
<proteinExistence type="inferred from homology"/>
<dbReference type="Pfam" id="PF00472">
    <property type="entry name" value="RF-1"/>
    <property type="match status" value="1"/>
</dbReference>
<dbReference type="InterPro" id="IPR000352">
    <property type="entry name" value="Pep_chain_release_fac_I"/>
</dbReference>
<feature type="region of interest" description="Disordered" evidence="5">
    <location>
        <begin position="83"/>
        <end position="132"/>
    </location>
</feature>
<reference evidence="7" key="1">
    <citation type="submission" date="2018-06" db="EMBL/GenBank/DDBJ databases">
        <authorList>
            <person name="Zhirakovskaya E."/>
        </authorList>
    </citation>
    <scope>NUCLEOTIDE SEQUENCE</scope>
</reference>
<dbReference type="InterPro" id="IPR045853">
    <property type="entry name" value="Pep_chain_release_fac_I_sf"/>
</dbReference>
<dbReference type="Gene3D" id="3.30.160.20">
    <property type="match status" value="1"/>
</dbReference>
<dbReference type="AlphaFoldDB" id="A0A3B1DHI1"/>
<dbReference type="GO" id="GO:0003747">
    <property type="term" value="F:translation release factor activity"/>
    <property type="evidence" value="ECO:0007669"/>
    <property type="project" value="InterPro"/>
</dbReference>
<evidence type="ECO:0000259" key="6">
    <source>
        <dbReference type="Pfam" id="PF00472"/>
    </source>
</evidence>
<name>A0A3B1DHI1_9ZZZZ</name>
<feature type="compositionally biased region" description="Basic residues" evidence="5">
    <location>
        <begin position="114"/>
        <end position="126"/>
    </location>
</feature>
<evidence type="ECO:0000256" key="5">
    <source>
        <dbReference type="SAM" id="MobiDB-lite"/>
    </source>
</evidence>
<organism evidence="7">
    <name type="scientific">hydrothermal vent metagenome</name>
    <dbReference type="NCBI Taxonomy" id="652676"/>
    <lineage>
        <taxon>unclassified sequences</taxon>
        <taxon>metagenomes</taxon>
        <taxon>ecological metagenomes</taxon>
    </lineage>
</organism>
<dbReference type="PANTHER" id="PTHR46203:SF1">
    <property type="entry name" value="MITOCHONDRIAL TRANSLATION RELEASE FACTOR IN RESCUE"/>
    <property type="match status" value="1"/>
</dbReference>
<keyword evidence="4" id="KW-0496">Mitochondrion</keyword>
<evidence type="ECO:0000256" key="2">
    <source>
        <dbReference type="ARBA" id="ARBA00010835"/>
    </source>
</evidence>
<dbReference type="SUPFAM" id="SSF75620">
    <property type="entry name" value="Release factor"/>
    <property type="match status" value="1"/>
</dbReference>
<feature type="compositionally biased region" description="Basic and acidic residues" evidence="5">
    <location>
        <begin position="83"/>
        <end position="92"/>
    </location>
</feature>
<sequence length="132" mass="15835">MDEKQKDLRRKMHKLGIFEKDIKEKFIHASGPGGQNVNKVATCVTLVHVPSGTQVKCQKARTQQLNRYHARYALLHKVERQQHLEHMQEQKKREKIKRQTRKRPRALKEFILREKKKKSEKKISRRKIMDET</sequence>
<evidence type="ECO:0000313" key="7">
    <source>
        <dbReference type="EMBL" id="VAX35468.1"/>
    </source>
</evidence>
<protein>
    <submittedName>
        <fullName evidence="7">Protein chain release factor B</fullName>
    </submittedName>
</protein>
<evidence type="ECO:0000256" key="4">
    <source>
        <dbReference type="ARBA" id="ARBA00023128"/>
    </source>
</evidence>
<comment type="similarity">
    <text evidence="2">Belongs to the prokaryotic/mitochondrial release factor family.</text>
</comment>
<evidence type="ECO:0000256" key="3">
    <source>
        <dbReference type="ARBA" id="ARBA00022946"/>
    </source>
</evidence>
<gene>
    <name evidence="7" type="ORF">MNBD_UNCLBAC01-742</name>
</gene>
<feature type="compositionally biased region" description="Basic residues" evidence="5">
    <location>
        <begin position="93"/>
        <end position="105"/>
    </location>
</feature>
<comment type="subcellular location">
    <subcellularLocation>
        <location evidence="1">Mitochondrion</location>
    </subcellularLocation>
</comment>
<keyword evidence="3" id="KW-0809">Transit peptide</keyword>
<dbReference type="PANTHER" id="PTHR46203">
    <property type="entry name" value="PROBABLE PEPTIDE CHAIN RELEASE FACTOR C12ORF65"/>
    <property type="match status" value="1"/>
</dbReference>
<dbReference type="GO" id="GO:0005739">
    <property type="term" value="C:mitochondrion"/>
    <property type="evidence" value="ECO:0007669"/>
    <property type="project" value="UniProtKB-SubCell"/>
</dbReference>
<dbReference type="InterPro" id="IPR052405">
    <property type="entry name" value="Mito_Transl_Release_Factor"/>
</dbReference>
<feature type="domain" description="Prokaryotic-type class I peptide chain release factors" evidence="6">
    <location>
        <begin position="15"/>
        <end position="103"/>
    </location>
</feature>